<protein>
    <submittedName>
        <fullName evidence="5">Regulatory LuxR family protein</fullName>
    </submittedName>
</protein>
<reference evidence="5 6" key="1">
    <citation type="submission" date="2018-07" db="EMBL/GenBank/DDBJ databases">
        <title>Genomic Encyclopedia of Type Strains, Phase III (KMG-III): the genomes of soil and plant-associated and newly described type strains.</title>
        <authorList>
            <person name="Whitman W."/>
        </authorList>
    </citation>
    <scope>NUCLEOTIDE SEQUENCE [LARGE SCALE GENOMIC DNA]</scope>
    <source>
        <strain evidence="5 6">CECT 8575</strain>
    </source>
</reference>
<keyword evidence="3" id="KW-0804">Transcription</keyword>
<dbReference type="PANTHER" id="PTHR44688:SF16">
    <property type="entry name" value="DNA-BINDING TRANSCRIPTIONAL ACTIVATOR DEVR_DOSR"/>
    <property type="match status" value="1"/>
</dbReference>
<dbReference type="EMBL" id="QPJC01000004">
    <property type="protein sequence ID" value="RCW44513.1"/>
    <property type="molecule type" value="Genomic_DNA"/>
</dbReference>
<dbReference type="InterPro" id="IPR000792">
    <property type="entry name" value="Tscrpt_reg_LuxR_C"/>
</dbReference>
<gene>
    <name evidence="5" type="ORF">DFQ14_104102</name>
</gene>
<comment type="caution">
    <text evidence="5">The sequence shown here is derived from an EMBL/GenBank/DDBJ whole genome shotgun (WGS) entry which is preliminary data.</text>
</comment>
<dbReference type="Pfam" id="PF00196">
    <property type="entry name" value="GerE"/>
    <property type="match status" value="1"/>
</dbReference>
<evidence type="ECO:0000256" key="3">
    <source>
        <dbReference type="ARBA" id="ARBA00023163"/>
    </source>
</evidence>
<evidence type="ECO:0000256" key="1">
    <source>
        <dbReference type="ARBA" id="ARBA00023015"/>
    </source>
</evidence>
<dbReference type="InterPro" id="IPR036388">
    <property type="entry name" value="WH-like_DNA-bd_sf"/>
</dbReference>
<dbReference type="Gene3D" id="3.30.450.40">
    <property type="match status" value="1"/>
</dbReference>
<dbReference type="Proteomes" id="UP000253495">
    <property type="component" value="Unassembled WGS sequence"/>
</dbReference>
<proteinExistence type="predicted"/>
<dbReference type="PRINTS" id="PR00038">
    <property type="entry name" value="HTHLUXR"/>
</dbReference>
<organism evidence="5 6">
    <name type="scientific">Halopolyspora algeriensis</name>
    <dbReference type="NCBI Taxonomy" id="1500506"/>
    <lineage>
        <taxon>Bacteria</taxon>
        <taxon>Bacillati</taxon>
        <taxon>Actinomycetota</taxon>
        <taxon>Actinomycetes</taxon>
        <taxon>Actinomycetes incertae sedis</taxon>
        <taxon>Halopolyspora</taxon>
    </lineage>
</organism>
<keyword evidence="6" id="KW-1185">Reference proteome</keyword>
<dbReference type="CDD" id="cd06170">
    <property type="entry name" value="LuxR_C_like"/>
    <property type="match status" value="1"/>
</dbReference>
<dbReference type="SMART" id="SM00421">
    <property type="entry name" value="HTH_LUXR"/>
    <property type="match status" value="1"/>
</dbReference>
<dbReference type="AlphaFoldDB" id="A0A368VTV9"/>
<dbReference type="SUPFAM" id="SSF55781">
    <property type="entry name" value="GAF domain-like"/>
    <property type="match status" value="1"/>
</dbReference>
<evidence type="ECO:0000313" key="5">
    <source>
        <dbReference type="EMBL" id="RCW44513.1"/>
    </source>
</evidence>
<dbReference type="Gene3D" id="1.10.10.10">
    <property type="entry name" value="Winged helix-like DNA-binding domain superfamily/Winged helix DNA-binding domain"/>
    <property type="match status" value="1"/>
</dbReference>
<dbReference type="Pfam" id="PF01590">
    <property type="entry name" value="GAF"/>
    <property type="match status" value="1"/>
</dbReference>
<evidence type="ECO:0000259" key="4">
    <source>
        <dbReference type="PROSITE" id="PS50043"/>
    </source>
</evidence>
<accession>A0A368VTV9</accession>
<evidence type="ECO:0000313" key="6">
    <source>
        <dbReference type="Proteomes" id="UP000253495"/>
    </source>
</evidence>
<dbReference type="InterPro" id="IPR003018">
    <property type="entry name" value="GAF"/>
</dbReference>
<name>A0A368VTV9_9ACTN</name>
<dbReference type="GO" id="GO:0006355">
    <property type="term" value="P:regulation of DNA-templated transcription"/>
    <property type="evidence" value="ECO:0007669"/>
    <property type="project" value="InterPro"/>
</dbReference>
<sequence length="305" mass="33307">MLHITGRIHYPRKGVSTMEQTRHPLMRPDDGDAFRQALRSVQRRTDVPLAFGGRLVDGALRLSEFRGARTTGLRGLNVLPGAGLGGYVVAHGRPAGVNDYESARAITHDYDRPVLGEGIRSVVAAPVTVDGSVRGVLYGAVRAVLPLGDRATEALMEASRGLAEELAVRDEVDRRMKLLQAAAIDEPVQGRDQVTAEEVRELHTEFRSIAQAMDDTELRDRLRQACERLAHLGTGRKTDTISPLTPRELDVLAQVALGCSNAETGRRLSLVPETVKAYLRSAMRKLGVHSRHEAVVAARRQGLLP</sequence>
<dbReference type="SUPFAM" id="SSF46894">
    <property type="entry name" value="C-terminal effector domain of the bipartite response regulators"/>
    <property type="match status" value="1"/>
</dbReference>
<dbReference type="PROSITE" id="PS50043">
    <property type="entry name" value="HTH_LUXR_2"/>
    <property type="match status" value="1"/>
</dbReference>
<dbReference type="InterPro" id="IPR029016">
    <property type="entry name" value="GAF-like_dom_sf"/>
</dbReference>
<keyword evidence="2" id="KW-0238">DNA-binding</keyword>
<feature type="domain" description="HTH luxR-type" evidence="4">
    <location>
        <begin position="237"/>
        <end position="302"/>
    </location>
</feature>
<dbReference type="InterPro" id="IPR016032">
    <property type="entry name" value="Sig_transdc_resp-reg_C-effctor"/>
</dbReference>
<dbReference type="GO" id="GO:0003677">
    <property type="term" value="F:DNA binding"/>
    <property type="evidence" value="ECO:0007669"/>
    <property type="project" value="UniProtKB-KW"/>
</dbReference>
<dbReference type="PANTHER" id="PTHR44688">
    <property type="entry name" value="DNA-BINDING TRANSCRIPTIONAL ACTIVATOR DEVR_DOSR"/>
    <property type="match status" value="1"/>
</dbReference>
<evidence type="ECO:0000256" key="2">
    <source>
        <dbReference type="ARBA" id="ARBA00023125"/>
    </source>
</evidence>
<keyword evidence="1" id="KW-0805">Transcription regulation</keyword>